<reference evidence="2" key="1">
    <citation type="submission" date="2017-02" db="UniProtKB">
        <authorList>
            <consortium name="WormBaseParasite"/>
        </authorList>
    </citation>
    <scope>IDENTIFICATION</scope>
</reference>
<organism evidence="1 2">
    <name type="scientific">Ascaris lumbricoides</name>
    <name type="common">Giant roundworm</name>
    <dbReference type="NCBI Taxonomy" id="6252"/>
    <lineage>
        <taxon>Eukaryota</taxon>
        <taxon>Metazoa</taxon>
        <taxon>Ecdysozoa</taxon>
        <taxon>Nematoda</taxon>
        <taxon>Chromadorea</taxon>
        <taxon>Rhabditida</taxon>
        <taxon>Spirurina</taxon>
        <taxon>Ascaridomorpha</taxon>
        <taxon>Ascaridoidea</taxon>
        <taxon>Ascarididae</taxon>
        <taxon>Ascaris</taxon>
    </lineage>
</organism>
<proteinExistence type="predicted"/>
<accession>A0A0M3IAE7</accession>
<name>A0A0M3IAE7_ASCLU</name>
<dbReference type="WBParaSite" id="ALUE_0001453901-mRNA-1">
    <property type="protein sequence ID" value="ALUE_0001453901-mRNA-1"/>
    <property type="gene ID" value="ALUE_0001453901"/>
</dbReference>
<dbReference type="Proteomes" id="UP000036681">
    <property type="component" value="Unplaced"/>
</dbReference>
<sequence>LLHSACPSRKYVARPSVSTACVASKDCITTVASFAPYLAEDCRKALISGGLEPPTFCVLDRCDNRYTTRSPEDCITTVASFAPYLAEDCRKALISGGLEPPTFCVLDRCDNRYTTRSPEVFPLHRQFQLWKL</sequence>
<keyword evidence="1" id="KW-1185">Reference proteome</keyword>
<dbReference type="AlphaFoldDB" id="A0A0M3IAE7"/>
<evidence type="ECO:0000313" key="2">
    <source>
        <dbReference type="WBParaSite" id="ALUE_0001453901-mRNA-1"/>
    </source>
</evidence>
<protein>
    <submittedName>
        <fullName evidence="2">FZ domain-containing protein</fullName>
    </submittedName>
</protein>
<evidence type="ECO:0000313" key="1">
    <source>
        <dbReference type="Proteomes" id="UP000036681"/>
    </source>
</evidence>